<dbReference type="Pfam" id="PF06482">
    <property type="entry name" value="Endostatin"/>
    <property type="match status" value="1"/>
</dbReference>
<sequence length="85" mass="9372">SPQSLNIQLPQAGVAAKAPYLYLIALNEPMSGKMGGISGIDHKCWKQSRQAGLRGTYRAFLSSYAQAIKSIVRRRDRDLPVANRN</sequence>
<evidence type="ECO:0000313" key="3">
    <source>
        <dbReference type="Proteomes" id="UP001152795"/>
    </source>
</evidence>
<gene>
    <name evidence="2" type="ORF">PACLA_8A055561</name>
</gene>
<keyword evidence="3" id="KW-1185">Reference proteome</keyword>
<name>A0A6S7KE19_PARCT</name>
<dbReference type="Proteomes" id="UP001152795">
    <property type="component" value="Unassembled WGS sequence"/>
</dbReference>
<comment type="caution">
    <text evidence="2">The sequence shown here is derived from an EMBL/GenBank/DDBJ whole genome shotgun (WGS) entry which is preliminary data.</text>
</comment>
<feature type="non-terminal residue" evidence="2">
    <location>
        <position position="1"/>
    </location>
</feature>
<dbReference type="EMBL" id="CACRXK020032947">
    <property type="protein sequence ID" value="CAB4043705.1"/>
    <property type="molecule type" value="Genomic_DNA"/>
</dbReference>
<dbReference type="GO" id="GO:0005581">
    <property type="term" value="C:collagen trimer"/>
    <property type="evidence" value="ECO:0007669"/>
    <property type="project" value="UniProtKB-KW"/>
</dbReference>
<dbReference type="OrthoDB" id="10060752at2759"/>
<organism evidence="2 3">
    <name type="scientific">Paramuricea clavata</name>
    <name type="common">Red gorgonian</name>
    <name type="synonym">Violescent sea-whip</name>
    <dbReference type="NCBI Taxonomy" id="317549"/>
    <lineage>
        <taxon>Eukaryota</taxon>
        <taxon>Metazoa</taxon>
        <taxon>Cnidaria</taxon>
        <taxon>Anthozoa</taxon>
        <taxon>Octocorallia</taxon>
        <taxon>Malacalcyonacea</taxon>
        <taxon>Plexauridae</taxon>
        <taxon>Paramuricea</taxon>
    </lineage>
</organism>
<dbReference type="InterPro" id="IPR010515">
    <property type="entry name" value="Collagenase_NC10/endostatin"/>
</dbReference>
<keyword evidence="2" id="KW-0176">Collagen</keyword>
<dbReference type="Gene3D" id="3.10.100.10">
    <property type="entry name" value="Mannose-Binding Protein A, subunit A"/>
    <property type="match status" value="1"/>
</dbReference>
<protein>
    <submittedName>
        <fullName evidence="2">Collagen alpha-1(XXIV) chain</fullName>
    </submittedName>
</protein>
<proteinExistence type="predicted"/>
<dbReference type="SUPFAM" id="SSF56436">
    <property type="entry name" value="C-type lectin-like"/>
    <property type="match status" value="1"/>
</dbReference>
<reference evidence="2" key="1">
    <citation type="submission" date="2020-04" db="EMBL/GenBank/DDBJ databases">
        <authorList>
            <person name="Alioto T."/>
            <person name="Alioto T."/>
            <person name="Gomez Garrido J."/>
        </authorList>
    </citation>
    <scope>NUCLEOTIDE SEQUENCE</scope>
    <source>
        <strain evidence="2">A484AB</strain>
    </source>
</reference>
<dbReference type="InterPro" id="IPR016186">
    <property type="entry name" value="C-type_lectin-like/link_sf"/>
</dbReference>
<accession>A0A6S7KE19</accession>
<feature type="domain" description="Collagenase NC10/endostatin" evidence="1">
    <location>
        <begin position="21"/>
        <end position="81"/>
    </location>
</feature>
<evidence type="ECO:0000259" key="1">
    <source>
        <dbReference type="Pfam" id="PF06482"/>
    </source>
</evidence>
<dbReference type="InterPro" id="IPR016187">
    <property type="entry name" value="CTDL_fold"/>
</dbReference>
<evidence type="ECO:0000313" key="2">
    <source>
        <dbReference type="EMBL" id="CAB4043705.1"/>
    </source>
</evidence>
<feature type="non-terminal residue" evidence="2">
    <location>
        <position position="85"/>
    </location>
</feature>
<dbReference type="AlphaFoldDB" id="A0A6S7KE19"/>